<dbReference type="RefSeq" id="WP_146368774.1">
    <property type="nucleotide sequence ID" value="NZ_CP042295.1"/>
</dbReference>
<dbReference type="Gene3D" id="2.30.30.180">
    <property type="entry name" value="Ribosome maturation factor RimP, C-terminal domain"/>
    <property type="match status" value="1"/>
</dbReference>
<sequence>MNYKEDLKNHFGDAIIDAKLISEFGQQILEVTVDANDLIQVNKWTTLLNEYLESVTWFKDEYALTVMSKGEKLEYEFDELVDKIGAFIKVKLNKSVNKHDIYIGELLEFNDGGILLKWNDHGQFRKIKLTKNDINNIEKYIKF</sequence>
<reference evidence="1 2" key="1">
    <citation type="journal article" date="2019" name="Microbiol. Resour. Announc.">
        <title>Complete Genome Sequences of Three Mycoplasma anserisalpingitis (Mycoplasma sp. 1220) Strains.</title>
        <authorList>
            <person name="Grozner D."/>
            <person name="Forro B."/>
            <person name="Kovacs A.B."/>
            <person name="Marton S."/>
            <person name="Banyai K."/>
            <person name="Kreizinger Z."/>
            <person name="Sulyok K.M."/>
            <person name="Gyuranecz M."/>
        </authorList>
    </citation>
    <scope>NUCLEOTIDE SEQUENCE [LARGE SCALE GENOMIC DNA]</scope>
    <source>
        <strain evidence="1 2">ATCC:BAA-2147</strain>
    </source>
</reference>
<proteinExistence type="predicted"/>
<organism evidence="1 2">
    <name type="scientific">Mycoplasma anserisalpingitidis</name>
    <dbReference type="NCBI Taxonomy" id="519450"/>
    <lineage>
        <taxon>Bacteria</taxon>
        <taxon>Bacillati</taxon>
        <taxon>Mycoplasmatota</taxon>
        <taxon>Mollicutes</taxon>
        <taxon>Mycoplasmataceae</taxon>
        <taxon>Mycoplasma</taxon>
    </lineage>
</organism>
<keyword evidence="2" id="KW-1185">Reference proteome</keyword>
<dbReference type="OrthoDB" id="399086at2"/>
<protein>
    <submittedName>
        <fullName evidence="1">Ribosome assembly cofactor RimP</fullName>
    </submittedName>
</protein>
<accession>A0A5B8JY45</accession>
<dbReference type="Proteomes" id="UP000318927">
    <property type="component" value="Chromosome"/>
</dbReference>
<evidence type="ECO:0000313" key="2">
    <source>
        <dbReference type="Proteomes" id="UP000318927"/>
    </source>
</evidence>
<dbReference type="SUPFAM" id="SSF74942">
    <property type="entry name" value="YhbC-like, C-terminal domain"/>
    <property type="match status" value="1"/>
</dbReference>
<dbReference type="KEGG" id="mans:FRW55_03655"/>
<dbReference type="InterPro" id="IPR036847">
    <property type="entry name" value="RimP_C_sf"/>
</dbReference>
<name>A0A5B8JY45_9MOLU</name>
<gene>
    <name evidence="1" type="ORF">FRW55_03655</name>
</gene>
<dbReference type="EMBL" id="CP042295">
    <property type="protein sequence ID" value="QDY87229.1"/>
    <property type="molecule type" value="Genomic_DNA"/>
</dbReference>
<dbReference type="AlphaFoldDB" id="A0A5B8JY45"/>
<evidence type="ECO:0000313" key="1">
    <source>
        <dbReference type="EMBL" id="QDY87229.1"/>
    </source>
</evidence>